<feature type="transmembrane region" description="Helical" evidence="9">
    <location>
        <begin position="188"/>
        <end position="211"/>
    </location>
</feature>
<dbReference type="Gene3D" id="1.20.1250.20">
    <property type="entry name" value="MFS general substrate transporter like domains"/>
    <property type="match status" value="2"/>
</dbReference>
<keyword evidence="7 9" id="KW-0472">Membrane</keyword>
<dbReference type="RefSeq" id="WP_283431439.1">
    <property type="nucleotide sequence ID" value="NZ_FXUG01000002.1"/>
</dbReference>
<evidence type="ECO:0000256" key="6">
    <source>
        <dbReference type="ARBA" id="ARBA00022989"/>
    </source>
</evidence>
<accession>A0ABY1PT94</accession>
<keyword evidence="12" id="KW-1185">Reference proteome</keyword>
<keyword evidence="3 8" id="KW-0813">Transport</keyword>
<reference evidence="11 12" key="1">
    <citation type="submission" date="2017-05" db="EMBL/GenBank/DDBJ databases">
        <authorList>
            <person name="Varghese N."/>
            <person name="Submissions S."/>
        </authorList>
    </citation>
    <scope>NUCLEOTIDE SEQUENCE [LARGE SCALE GENOMIC DNA]</scope>
    <source>
        <strain evidence="11 12">DSM 25457</strain>
    </source>
</reference>
<dbReference type="PANTHER" id="PTHR48020">
    <property type="entry name" value="PROTON MYO-INOSITOL COTRANSPORTER"/>
    <property type="match status" value="1"/>
</dbReference>
<proteinExistence type="inferred from homology"/>
<feature type="transmembrane region" description="Helical" evidence="9">
    <location>
        <begin position="108"/>
        <end position="131"/>
    </location>
</feature>
<comment type="caution">
    <text evidence="11">The sequence shown here is derived from an EMBL/GenBank/DDBJ whole genome shotgun (WGS) entry which is preliminary data.</text>
</comment>
<feature type="domain" description="Major facilitator superfamily (MFS) profile" evidence="10">
    <location>
        <begin position="15"/>
        <end position="455"/>
    </location>
</feature>
<dbReference type="PROSITE" id="PS50850">
    <property type="entry name" value="MFS"/>
    <property type="match status" value="1"/>
</dbReference>
<dbReference type="InterPro" id="IPR050814">
    <property type="entry name" value="Myo-inositol_Transporter"/>
</dbReference>
<comment type="subcellular location">
    <subcellularLocation>
        <location evidence="1">Cell membrane</location>
        <topology evidence="1">Multi-pass membrane protein</topology>
    </subcellularLocation>
</comment>
<feature type="transmembrane region" description="Helical" evidence="9">
    <location>
        <begin position="53"/>
        <end position="73"/>
    </location>
</feature>
<comment type="similarity">
    <text evidence="2 8">Belongs to the major facilitator superfamily. Sugar transporter (TC 2.A.1.1) family.</text>
</comment>
<evidence type="ECO:0000313" key="12">
    <source>
        <dbReference type="Proteomes" id="UP001158067"/>
    </source>
</evidence>
<evidence type="ECO:0000256" key="5">
    <source>
        <dbReference type="ARBA" id="ARBA00022692"/>
    </source>
</evidence>
<feature type="transmembrane region" description="Helical" evidence="9">
    <location>
        <begin position="338"/>
        <end position="359"/>
    </location>
</feature>
<dbReference type="InterPro" id="IPR005828">
    <property type="entry name" value="MFS_sugar_transport-like"/>
</dbReference>
<feature type="transmembrane region" description="Helical" evidence="9">
    <location>
        <begin position="85"/>
        <end position="102"/>
    </location>
</feature>
<evidence type="ECO:0000256" key="2">
    <source>
        <dbReference type="ARBA" id="ARBA00010992"/>
    </source>
</evidence>
<dbReference type="NCBIfam" id="TIGR00879">
    <property type="entry name" value="SP"/>
    <property type="match status" value="1"/>
</dbReference>
<keyword evidence="4" id="KW-1003">Cell membrane</keyword>
<evidence type="ECO:0000259" key="10">
    <source>
        <dbReference type="PROSITE" id="PS50850"/>
    </source>
</evidence>
<feature type="transmembrane region" description="Helical" evidence="9">
    <location>
        <begin position="365"/>
        <end position="389"/>
    </location>
</feature>
<dbReference type="SUPFAM" id="SSF103473">
    <property type="entry name" value="MFS general substrate transporter"/>
    <property type="match status" value="1"/>
</dbReference>
<evidence type="ECO:0000256" key="3">
    <source>
        <dbReference type="ARBA" id="ARBA00022448"/>
    </source>
</evidence>
<evidence type="ECO:0000256" key="7">
    <source>
        <dbReference type="ARBA" id="ARBA00023136"/>
    </source>
</evidence>
<keyword evidence="5 9" id="KW-0812">Transmembrane</keyword>
<sequence>MGNNNSFHIGYIFRISLVAAFGGLLFGYDWVVIGGAKPFYEPYFDLVGPDKAWLSGWAMSSALSGCLAGALLSGAFTDSMGRKKMLIIAAILFTASAIWTAFSQSFSTFIVARILGGIGIGLASNVSPIYIAEVSPTSMRGKFVSLNQLTIVIGVLAAQVVNLLIYNYSPIDREATADVILNSWSGQYGWRWMFAAEAIPAGLFFLLALVIPESPRWLLQQNRTGPAEDILTKIGGVEYAATEVSSITQMLQTGNETSNYRELLQPKLLKIVGLGIFIAMFQQWCGINVIFNYAQEIFSAAGYDVSGMMFNIVITGIVNLLFTLVAINTVDRWGRRPLMLLGSGGLMVTYAILGACYYYEVKGFVVLLVVLTAIACYAMTLAPITWVLLSEIFPNRVRGAAMSLCVSALWIACFALTATFKPINVALGASGTFWLYGFICLIGFVVLYFKVPETKNKSLEEIERDWT</sequence>
<keyword evidence="6 9" id="KW-1133">Transmembrane helix</keyword>
<dbReference type="PRINTS" id="PR00171">
    <property type="entry name" value="SUGRTRNSPORT"/>
</dbReference>
<evidence type="ECO:0000256" key="8">
    <source>
        <dbReference type="RuleBase" id="RU003346"/>
    </source>
</evidence>
<evidence type="ECO:0000313" key="11">
    <source>
        <dbReference type="EMBL" id="SMP46312.1"/>
    </source>
</evidence>
<evidence type="ECO:0000256" key="1">
    <source>
        <dbReference type="ARBA" id="ARBA00004651"/>
    </source>
</evidence>
<dbReference type="InterPro" id="IPR003663">
    <property type="entry name" value="Sugar/inositol_transpt"/>
</dbReference>
<organism evidence="11 12">
    <name type="scientific">Neorhodopirellula lusitana</name>
    <dbReference type="NCBI Taxonomy" id="445327"/>
    <lineage>
        <taxon>Bacteria</taxon>
        <taxon>Pseudomonadati</taxon>
        <taxon>Planctomycetota</taxon>
        <taxon>Planctomycetia</taxon>
        <taxon>Pirellulales</taxon>
        <taxon>Pirellulaceae</taxon>
        <taxon>Neorhodopirellula</taxon>
    </lineage>
</organism>
<dbReference type="EMBL" id="FXUG01000002">
    <property type="protein sequence ID" value="SMP46312.1"/>
    <property type="molecule type" value="Genomic_DNA"/>
</dbReference>
<dbReference type="InterPro" id="IPR047984">
    <property type="entry name" value="XylE-like"/>
</dbReference>
<dbReference type="InterPro" id="IPR005829">
    <property type="entry name" value="Sugar_transporter_CS"/>
</dbReference>
<dbReference type="Pfam" id="PF00083">
    <property type="entry name" value="Sugar_tr"/>
    <property type="match status" value="1"/>
</dbReference>
<evidence type="ECO:0000256" key="9">
    <source>
        <dbReference type="SAM" id="Phobius"/>
    </source>
</evidence>
<feature type="transmembrane region" description="Helical" evidence="9">
    <location>
        <begin position="271"/>
        <end position="293"/>
    </location>
</feature>
<dbReference type="PROSITE" id="PS00216">
    <property type="entry name" value="SUGAR_TRANSPORT_1"/>
    <property type="match status" value="1"/>
</dbReference>
<dbReference type="PANTHER" id="PTHR48020:SF12">
    <property type="entry name" value="PROTON MYO-INOSITOL COTRANSPORTER"/>
    <property type="match status" value="1"/>
</dbReference>
<evidence type="ECO:0000256" key="4">
    <source>
        <dbReference type="ARBA" id="ARBA00022475"/>
    </source>
</evidence>
<gene>
    <name evidence="11" type="ORF">SAMN06265222_102104</name>
</gene>
<feature type="transmembrane region" description="Helical" evidence="9">
    <location>
        <begin position="12"/>
        <end position="33"/>
    </location>
</feature>
<dbReference type="PROSITE" id="PS00217">
    <property type="entry name" value="SUGAR_TRANSPORT_2"/>
    <property type="match status" value="1"/>
</dbReference>
<protein>
    <submittedName>
        <fullName evidence="11">MFS transporter, SP family, sugar porter</fullName>
    </submittedName>
</protein>
<dbReference type="CDD" id="cd17359">
    <property type="entry name" value="MFS_XylE_like"/>
    <property type="match status" value="1"/>
</dbReference>
<feature type="transmembrane region" description="Helical" evidence="9">
    <location>
        <begin position="143"/>
        <end position="168"/>
    </location>
</feature>
<dbReference type="InterPro" id="IPR020846">
    <property type="entry name" value="MFS_dom"/>
</dbReference>
<feature type="transmembrane region" description="Helical" evidence="9">
    <location>
        <begin position="305"/>
        <end position="326"/>
    </location>
</feature>
<feature type="transmembrane region" description="Helical" evidence="9">
    <location>
        <begin position="401"/>
        <end position="420"/>
    </location>
</feature>
<dbReference type="Proteomes" id="UP001158067">
    <property type="component" value="Unassembled WGS sequence"/>
</dbReference>
<name>A0ABY1PT94_9BACT</name>
<feature type="transmembrane region" description="Helical" evidence="9">
    <location>
        <begin position="426"/>
        <end position="449"/>
    </location>
</feature>
<dbReference type="InterPro" id="IPR036259">
    <property type="entry name" value="MFS_trans_sf"/>
</dbReference>